<name>A0A951UVC4_9CYAN</name>
<dbReference type="Proteomes" id="UP000729701">
    <property type="component" value="Unassembled WGS sequence"/>
</dbReference>
<feature type="compositionally biased region" description="Pro residues" evidence="1">
    <location>
        <begin position="139"/>
        <end position="157"/>
    </location>
</feature>
<evidence type="ECO:0000313" key="2">
    <source>
        <dbReference type="EMBL" id="MBW4670692.1"/>
    </source>
</evidence>
<sequence length="492" mass="55091">MQPKGWKNFWFSILLVSNGAIFCGSRGNAALAANHDTWGGQSKTVSSIPYDRIMLLNRGQGAGEIWSQAPDRHAFARGATRFIGGTSELSQSLFSPAPRPLPLFSDSTLRDVCKINVCKPSEEWQIHTQLPSGQVQQAPPGPAPPNPPPPGSTPSVPPEILQRNDPPQLEVQPKDFPTPSPGTIEQKLPELEIEKLESQEDLRRRLRESKEPPPKFSNGELGIIRVQQIPLPEQLPPQLKKPVAQFRPVGYLFGYLGYFYTSNVFASEVDPIEDGLAFGGLTLASASLPLGSKTYLNGGIDGNLIRYASQSKFNYNQIRFNLGIYQQLTPRMYGEIGWSNQQFFYARDLDLVGYKFGAGDRFLNENSVRLSLGRRDLLSSRLVLDSLYELRLNFSDPESRSRIVNSMSVSLSYYLQKSLQVGIDYQFNLSDFTQREREDQLHRLFGQLTYGLSDYGNLNLQVGMTAGGSTERNIDFNGWFFSVNYNLELGQF</sequence>
<dbReference type="AlphaFoldDB" id="A0A951UVC4"/>
<feature type="region of interest" description="Disordered" evidence="1">
    <location>
        <begin position="131"/>
        <end position="218"/>
    </location>
</feature>
<feature type="compositionally biased region" description="Basic and acidic residues" evidence="1">
    <location>
        <begin position="187"/>
        <end position="213"/>
    </location>
</feature>
<proteinExistence type="predicted"/>
<reference evidence="2" key="2">
    <citation type="journal article" date="2022" name="Microbiol. Resour. Announc.">
        <title>Metagenome Sequencing to Explore Phylogenomics of Terrestrial Cyanobacteria.</title>
        <authorList>
            <person name="Ward R.D."/>
            <person name="Stajich J.E."/>
            <person name="Johansen J.R."/>
            <person name="Huntemann M."/>
            <person name="Clum A."/>
            <person name="Foster B."/>
            <person name="Foster B."/>
            <person name="Roux S."/>
            <person name="Palaniappan K."/>
            <person name="Varghese N."/>
            <person name="Mukherjee S."/>
            <person name="Reddy T.B.K."/>
            <person name="Daum C."/>
            <person name="Copeland A."/>
            <person name="Chen I.A."/>
            <person name="Ivanova N.N."/>
            <person name="Kyrpides N.C."/>
            <person name="Shapiro N."/>
            <person name="Eloe-Fadrosh E.A."/>
            <person name="Pietrasiak N."/>
        </authorList>
    </citation>
    <scope>NUCLEOTIDE SEQUENCE</scope>
    <source>
        <strain evidence="2">GSE-NOS-MK-12-04C</strain>
    </source>
</reference>
<reference evidence="2" key="1">
    <citation type="submission" date="2021-05" db="EMBL/GenBank/DDBJ databases">
        <authorList>
            <person name="Pietrasiak N."/>
            <person name="Ward R."/>
            <person name="Stajich J.E."/>
            <person name="Kurbessoian T."/>
        </authorList>
    </citation>
    <scope>NUCLEOTIDE SEQUENCE</scope>
    <source>
        <strain evidence="2">GSE-NOS-MK-12-04C</strain>
    </source>
</reference>
<protein>
    <submittedName>
        <fullName evidence="2">Uncharacterized protein</fullName>
    </submittedName>
</protein>
<evidence type="ECO:0000313" key="3">
    <source>
        <dbReference type="Proteomes" id="UP000729701"/>
    </source>
</evidence>
<accession>A0A951UVC4</accession>
<organism evidence="2 3">
    <name type="scientific">Cyanomargarita calcarea GSE-NOS-MK-12-04C</name>
    <dbReference type="NCBI Taxonomy" id="2839659"/>
    <lineage>
        <taxon>Bacteria</taxon>
        <taxon>Bacillati</taxon>
        <taxon>Cyanobacteriota</taxon>
        <taxon>Cyanophyceae</taxon>
        <taxon>Nostocales</taxon>
        <taxon>Cyanomargaritaceae</taxon>
        <taxon>Cyanomargarita</taxon>
    </lineage>
</organism>
<comment type="caution">
    <text evidence="2">The sequence shown here is derived from an EMBL/GenBank/DDBJ whole genome shotgun (WGS) entry which is preliminary data.</text>
</comment>
<gene>
    <name evidence="2" type="ORF">KME60_25540</name>
</gene>
<dbReference type="EMBL" id="JAHHGZ010000034">
    <property type="protein sequence ID" value="MBW4670692.1"/>
    <property type="molecule type" value="Genomic_DNA"/>
</dbReference>
<evidence type="ECO:0000256" key="1">
    <source>
        <dbReference type="SAM" id="MobiDB-lite"/>
    </source>
</evidence>